<dbReference type="PANTHER" id="PTHR35075:SF1">
    <property type="entry name" value="A-KINASE ANCHOR PROTEIN 14"/>
    <property type="match status" value="1"/>
</dbReference>
<dbReference type="Proteomes" id="UP001158576">
    <property type="component" value="Chromosome PAR"/>
</dbReference>
<accession>A0ABN7S3P6</accession>
<sequence length="150" mass="17413">MEATFDLLPDVSIEGTCPTGPSGNWGSKGEYSTVTAINNIDNFVKQWEISEQWLRCTDYLGETDEEFSTLHTYRVRFSIPTKMNPIPRASASVYFFIRVSKTEPDNYPVEVVYQVEGNRLVFQPGRHVFREKWLHDVLRSKKTMLEHVDF</sequence>
<gene>
    <name evidence="1" type="ORF">OKIOD_LOCUS4768</name>
</gene>
<evidence type="ECO:0000313" key="1">
    <source>
        <dbReference type="EMBL" id="CAG5091715.1"/>
    </source>
</evidence>
<dbReference type="Pfam" id="PF14469">
    <property type="entry name" value="AKAP28"/>
    <property type="match status" value="1"/>
</dbReference>
<dbReference type="EMBL" id="OU015568">
    <property type="protein sequence ID" value="CAG5091715.1"/>
    <property type="molecule type" value="Genomic_DNA"/>
</dbReference>
<evidence type="ECO:0000313" key="2">
    <source>
        <dbReference type="Proteomes" id="UP001158576"/>
    </source>
</evidence>
<reference evidence="1 2" key="1">
    <citation type="submission" date="2021-04" db="EMBL/GenBank/DDBJ databases">
        <authorList>
            <person name="Bliznina A."/>
        </authorList>
    </citation>
    <scope>NUCLEOTIDE SEQUENCE [LARGE SCALE GENOMIC DNA]</scope>
</reference>
<dbReference type="InterPro" id="IPR025663">
    <property type="entry name" value="AKAP_28"/>
</dbReference>
<proteinExistence type="predicted"/>
<organism evidence="1 2">
    <name type="scientific">Oikopleura dioica</name>
    <name type="common">Tunicate</name>
    <dbReference type="NCBI Taxonomy" id="34765"/>
    <lineage>
        <taxon>Eukaryota</taxon>
        <taxon>Metazoa</taxon>
        <taxon>Chordata</taxon>
        <taxon>Tunicata</taxon>
        <taxon>Appendicularia</taxon>
        <taxon>Copelata</taxon>
        <taxon>Oikopleuridae</taxon>
        <taxon>Oikopleura</taxon>
    </lineage>
</organism>
<dbReference type="PANTHER" id="PTHR35075">
    <property type="entry name" value="A-KINASE ANCHOR PROTEIN 14"/>
    <property type="match status" value="1"/>
</dbReference>
<dbReference type="InterPro" id="IPR053084">
    <property type="entry name" value="AKAP"/>
</dbReference>
<protein>
    <submittedName>
        <fullName evidence="1">Oidioi.mRNA.OKI2018_I69.PAR.g13210.t1.cds</fullName>
    </submittedName>
</protein>
<keyword evidence="2" id="KW-1185">Reference proteome</keyword>
<name>A0ABN7S3P6_OIKDI</name>